<accession>A0A645C6Z5</accession>
<organism evidence="1">
    <name type="scientific">bioreactor metagenome</name>
    <dbReference type="NCBI Taxonomy" id="1076179"/>
    <lineage>
        <taxon>unclassified sequences</taxon>
        <taxon>metagenomes</taxon>
        <taxon>ecological metagenomes</taxon>
    </lineage>
</organism>
<name>A0A645C6Z5_9ZZZZ</name>
<reference evidence="1" key="1">
    <citation type="submission" date="2019-08" db="EMBL/GenBank/DDBJ databases">
        <authorList>
            <person name="Kucharzyk K."/>
            <person name="Murdoch R.W."/>
            <person name="Higgins S."/>
            <person name="Loffler F."/>
        </authorList>
    </citation>
    <scope>NUCLEOTIDE SEQUENCE</scope>
</reference>
<gene>
    <name evidence="1" type="ORF">SDC9_116672</name>
</gene>
<comment type="caution">
    <text evidence="1">The sequence shown here is derived from an EMBL/GenBank/DDBJ whole genome shotgun (WGS) entry which is preliminary data.</text>
</comment>
<dbReference type="AlphaFoldDB" id="A0A645C6Z5"/>
<sequence>MVEGQHLFDQHALHRQLELVAQREQALGSGLQCGLVLNAQDHAARIALVQQLGRLQLGDDGVGQTVGHGVATLE</sequence>
<protein>
    <submittedName>
        <fullName evidence="1">Uncharacterized protein</fullName>
    </submittedName>
</protein>
<evidence type="ECO:0000313" key="1">
    <source>
        <dbReference type="EMBL" id="MPM69724.1"/>
    </source>
</evidence>
<proteinExistence type="predicted"/>
<dbReference type="EMBL" id="VSSQ01023036">
    <property type="protein sequence ID" value="MPM69724.1"/>
    <property type="molecule type" value="Genomic_DNA"/>
</dbReference>